<dbReference type="RefSeq" id="WP_109656394.1">
    <property type="nucleotide sequence ID" value="NZ_CP029145.1"/>
</dbReference>
<evidence type="ECO:0000313" key="3">
    <source>
        <dbReference type="Proteomes" id="UP000245999"/>
    </source>
</evidence>
<protein>
    <submittedName>
        <fullName evidence="2">Uncharacterized protein</fullName>
    </submittedName>
</protein>
<dbReference type="KEGG" id="hnv:DDQ68_11280"/>
<dbReference type="Proteomes" id="UP000245999">
    <property type="component" value="Chromosome"/>
</dbReference>
<gene>
    <name evidence="2" type="ORF">DDQ68_11280</name>
</gene>
<sequence length="135" mass="14700">MEKTEVQHQNHLDGTVNILSQDLVEEASRAGLDNHLQRWIEDLKAVNNPQLHQLIVDLQELKAHFGSGSYDKDTISKLLARLGKNTSQAAVFADGNTQPRVEKLGDALTAAAKQVQDSDKSTPASDLQADSASNN</sequence>
<evidence type="ECO:0000256" key="1">
    <source>
        <dbReference type="SAM" id="MobiDB-lite"/>
    </source>
</evidence>
<evidence type="ECO:0000313" key="2">
    <source>
        <dbReference type="EMBL" id="AWM33312.1"/>
    </source>
</evidence>
<accession>A0A2Z3GMH2</accession>
<reference evidence="3" key="1">
    <citation type="submission" date="2018-04" db="EMBL/GenBank/DDBJ databases">
        <title>Complete genome of Antarctic heterotrophic bacterium Hymenobacter nivis.</title>
        <authorList>
            <person name="Terashima M."/>
        </authorList>
    </citation>
    <scope>NUCLEOTIDE SEQUENCE [LARGE SCALE GENOMIC DNA]</scope>
    <source>
        <strain evidence="3">NBRC 111535</strain>
    </source>
</reference>
<organism evidence="2 3">
    <name type="scientific">Hymenobacter nivis</name>
    <dbReference type="NCBI Taxonomy" id="1850093"/>
    <lineage>
        <taxon>Bacteria</taxon>
        <taxon>Pseudomonadati</taxon>
        <taxon>Bacteroidota</taxon>
        <taxon>Cytophagia</taxon>
        <taxon>Cytophagales</taxon>
        <taxon>Hymenobacteraceae</taxon>
        <taxon>Hymenobacter</taxon>
    </lineage>
</organism>
<feature type="compositionally biased region" description="Polar residues" evidence="1">
    <location>
        <begin position="121"/>
        <end position="135"/>
    </location>
</feature>
<feature type="region of interest" description="Disordered" evidence="1">
    <location>
        <begin position="110"/>
        <end position="135"/>
    </location>
</feature>
<proteinExistence type="predicted"/>
<keyword evidence="3" id="KW-1185">Reference proteome</keyword>
<dbReference type="OrthoDB" id="881396at2"/>
<dbReference type="EMBL" id="CP029145">
    <property type="protein sequence ID" value="AWM33312.1"/>
    <property type="molecule type" value="Genomic_DNA"/>
</dbReference>
<name>A0A2Z3GMH2_9BACT</name>
<dbReference type="AlphaFoldDB" id="A0A2Z3GMH2"/>